<dbReference type="OrthoDB" id="7057856at2"/>
<name>X7EJZ4_9RHOB</name>
<evidence type="ECO:0000259" key="6">
    <source>
        <dbReference type="Pfam" id="PF04263"/>
    </source>
</evidence>
<evidence type="ECO:0000256" key="3">
    <source>
        <dbReference type="ARBA" id="ARBA00022777"/>
    </source>
</evidence>
<dbReference type="EMBL" id="JALZ01000005">
    <property type="protein sequence ID" value="ETX15458.1"/>
    <property type="molecule type" value="Genomic_DNA"/>
</dbReference>
<dbReference type="AlphaFoldDB" id="X7EJZ4"/>
<dbReference type="RefSeq" id="WP_037260445.1">
    <property type="nucleotide sequence ID" value="NZ_JALZ01000005.1"/>
</dbReference>
<dbReference type="Pfam" id="PF04263">
    <property type="entry name" value="TPK_catalytic"/>
    <property type="match status" value="1"/>
</dbReference>
<evidence type="ECO:0000313" key="8">
    <source>
        <dbReference type="EMBL" id="ETX15458.1"/>
    </source>
</evidence>
<reference evidence="8 9" key="1">
    <citation type="submission" date="2014-01" db="EMBL/GenBank/DDBJ databases">
        <title>Roseivivax halodurans JCM 10272 Genome Sequencing.</title>
        <authorList>
            <person name="Lai Q."/>
            <person name="Li G."/>
            <person name="Shao Z."/>
        </authorList>
    </citation>
    <scope>NUCLEOTIDE SEQUENCE [LARGE SCALE GENOMIC DNA]</scope>
    <source>
        <strain evidence="8 9">JCM 10272</strain>
    </source>
</reference>
<keyword evidence="1" id="KW-0808">Transferase</keyword>
<evidence type="ECO:0000256" key="5">
    <source>
        <dbReference type="NCBIfam" id="TIGR01378"/>
    </source>
</evidence>
<evidence type="ECO:0000313" key="9">
    <source>
        <dbReference type="Proteomes" id="UP000022447"/>
    </source>
</evidence>
<dbReference type="InterPro" id="IPR036759">
    <property type="entry name" value="TPK_catalytic_sf"/>
</dbReference>
<dbReference type="STRING" id="1449350.OCH239_16705"/>
<keyword evidence="9" id="KW-1185">Reference proteome</keyword>
<keyword evidence="4" id="KW-0067">ATP-binding</keyword>
<dbReference type="GO" id="GO:0005524">
    <property type="term" value="F:ATP binding"/>
    <property type="evidence" value="ECO:0007669"/>
    <property type="project" value="UniProtKB-KW"/>
</dbReference>
<dbReference type="GO" id="GO:0016301">
    <property type="term" value="F:kinase activity"/>
    <property type="evidence" value="ECO:0007669"/>
    <property type="project" value="UniProtKB-KW"/>
</dbReference>
<proteinExistence type="predicted"/>
<feature type="domain" description="Thiamin pyrophosphokinase thiamin-binding" evidence="7">
    <location>
        <begin position="148"/>
        <end position="199"/>
    </location>
</feature>
<dbReference type="CDD" id="cd07995">
    <property type="entry name" value="TPK"/>
    <property type="match status" value="1"/>
</dbReference>
<dbReference type="GO" id="GO:0030975">
    <property type="term" value="F:thiamine binding"/>
    <property type="evidence" value="ECO:0007669"/>
    <property type="project" value="InterPro"/>
</dbReference>
<sequence length="230" mass="24168">MSDVIIDRDGPVLLVGGGPVDPERLKRDAARSSAIVGADGGAVACLSAGLMPDAVIGDMDSLPEAIRARIPAKRVHEIAEQDSTDFDKCLRSIRAPLVLGHGFLGARFDHALAAMTVLARRSFQRCMLIGPEDAVALLPPRISLDLPPGTRVSLYPLGPVGGRSGGLRWPVDGLAFSPADTVGTSNEATGPVTLDVDAPRMLVIVPVAEAGRLETGLNDAKSWPRDGRDR</sequence>
<dbReference type="InterPro" id="IPR007371">
    <property type="entry name" value="TPK_catalytic"/>
</dbReference>
<organism evidence="8 9">
    <name type="scientific">Roseivivax halodurans JCM 10272</name>
    <dbReference type="NCBI Taxonomy" id="1449350"/>
    <lineage>
        <taxon>Bacteria</taxon>
        <taxon>Pseudomonadati</taxon>
        <taxon>Pseudomonadota</taxon>
        <taxon>Alphaproteobacteria</taxon>
        <taxon>Rhodobacterales</taxon>
        <taxon>Roseobacteraceae</taxon>
        <taxon>Roseivivax</taxon>
    </lineage>
</organism>
<comment type="caution">
    <text evidence="8">The sequence shown here is derived from an EMBL/GenBank/DDBJ whole genome shotgun (WGS) entry which is preliminary data.</text>
</comment>
<keyword evidence="3 8" id="KW-0418">Kinase</keyword>
<dbReference type="eggNOG" id="COG1564">
    <property type="taxonomic scope" value="Bacteria"/>
</dbReference>
<dbReference type="GO" id="GO:0004788">
    <property type="term" value="F:thiamine diphosphokinase activity"/>
    <property type="evidence" value="ECO:0007669"/>
    <property type="project" value="UniProtKB-UniRule"/>
</dbReference>
<evidence type="ECO:0000256" key="4">
    <source>
        <dbReference type="ARBA" id="ARBA00022840"/>
    </source>
</evidence>
<dbReference type="InterPro" id="IPR007373">
    <property type="entry name" value="Thiamin_PyroPKinase_B1-bd"/>
</dbReference>
<evidence type="ECO:0000259" key="7">
    <source>
        <dbReference type="Pfam" id="PF04265"/>
    </source>
</evidence>
<dbReference type="EC" id="2.7.6.2" evidence="5"/>
<dbReference type="Proteomes" id="UP000022447">
    <property type="component" value="Unassembled WGS sequence"/>
</dbReference>
<dbReference type="SUPFAM" id="SSF63999">
    <property type="entry name" value="Thiamin pyrophosphokinase, catalytic domain"/>
    <property type="match status" value="1"/>
</dbReference>
<dbReference type="Pfam" id="PF04265">
    <property type="entry name" value="TPK_B1_binding"/>
    <property type="match status" value="1"/>
</dbReference>
<dbReference type="GO" id="GO:0006772">
    <property type="term" value="P:thiamine metabolic process"/>
    <property type="evidence" value="ECO:0007669"/>
    <property type="project" value="UniProtKB-UniRule"/>
</dbReference>
<dbReference type="InterPro" id="IPR053149">
    <property type="entry name" value="TPK"/>
</dbReference>
<gene>
    <name evidence="8" type="ORF">OCH239_16705</name>
</gene>
<dbReference type="PANTHER" id="PTHR41299:SF1">
    <property type="entry name" value="THIAMINE PYROPHOSPHOKINASE"/>
    <property type="match status" value="1"/>
</dbReference>
<dbReference type="GO" id="GO:0009229">
    <property type="term" value="P:thiamine diphosphate biosynthetic process"/>
    <property type="evidence" value="ECO:0007669"/>
    <property type="project" value="InterPro"/>
</dbReference>
<dbReference type="PANTHER" id="PTHR41299">
    <property type="entry name" value="THIAMINE PYROPHOSPHOKINASE"/>
    <property type="match status" value="1"/>
</dbReference>
<dbReference type="PATRIC" id="fig|1449350.3.peg.1461"/>
<dbReference type="InterPro" id="IPR006282">
    <property type="entry name" value="Thi_PPkinase"/>
</dbReference>
<feature type="domain" description="Thiamin pyrophosphokinase catalytic" evidence="6">
    <location>
        <begin position="30"/>
        <end position="126"/>
    </location>
</feature>
<dbReference type="SUPFAM" id="SSF63862">
    <property type="entry name" value="Thiamin pyrophosphokinase, substrate-binding domain"/>
    <property type="match status" value="1"/>
</dbReference>
<dbReference type="Gene3D" id="3.40.50.10240">
    <property type="entry name" value="Thiamin pyrophosphokinase, catalytic domain"/>
    <property type="match status" value="1"/>
</dbReference>
<keyword evidence="2" id="KW-0547">Nucleotide-binding</keyword>
<dbReference type="NCBIfam" id="TIGR01378">
    <property type="entry name" value="thi_PPkinase"/>
    <property type="match status" value="1"/>
</dbReference>
<evidence type="ECO:0000256" key="2">
    <source>
        <dbReference type="ARBA" id="ARBA00022741"/>
    </source>
</evidence>
<accession>X7EJZ4</accession>
<evidence type="ECO:0000256" key="1">
    <source>
        <dbReference type="ARBA" id="ARBA00022679"/>
    </source>
</evidence>
<protein>
    <recommendedName>
        <fullName evidence="5">Thiamine diphosphokinase</fullName>
        <ecNumber evidence="5">2.7.6.2</ecNumber>
    </recommendedName>
</protein>
<dbReference type="InterPro" id="IPR036371">
    <property type="entry name" value="TPK_B1-bd_sf"/>
</dbReference>